<gene>
    <name evidence="7" type="ORF">GCM10011614_17520</name>
</gene>
<feature type="transmembrane region" description="Helical" evidence="5">
    <location>
        <begin position="47"/>
        <end position="69"/>
    </location>
</feature>
<keyword evidence="3 5" id="KW-1133">Transmembrane helix</keyword>
<sequence>MDAVNALEPHYAWLALGLVLAVGEMAIPGVFLIWMAGAALVTGLVAWVVPIGLPVQIVLFALLSILAVFGGRRYLASHPVVSADPNMNLRGERVIGETVMVTQAIEGGQGRVRLGDGEWLARGADCPVGTRLKVVGHDGTVLMVAPPA</sequence>
<reference evidence="7" key="1">
    <citation type="journal article" date="2014" name="Int. J. Syst. Evol. Microbiol.">
        <title>Complete genome sequence of Corynebacterium casei LMG S-19264T (=DSM 44701T), isolated from a smear-ripened cheese.</title>
        <authorList>
            <consortium name="US DOE Joint Genome Institute (JGI-PGF)"/>
            <person name="Walter F."/>
            <person name="Albersmeier A."/>
            <person name="Kalinowski J."/>
            <person name="Ruckert C."/>
        </authorList>
    </citation>
    <scope>NUCLEOTIDE SEQUENCE</scope>
    <source>
        <strain evidence="7">KCTC 32255</strain>
    </source>
</reference>
<dbReference type="Proteomes" id="UP000648075">
    <property type="component" value="Unassembled WGS sequence"/>
</dbReference>
<name>A0A918PEA4_9SPHN</name>
<accession>A0A918PEA4</accession>
<dbReference type="Gene3D" id="2.40.50.140">
    <property type="entry name" value="Nucleic acid-binding proteins"/>
    <property type="match status" value="1"/>
</dbReference>
<comment type="caution">
    <text evidence="7">The sequence shown here is derived from an EMBL/GenBank/DDBJ whole genome shotgun (WGS) entry which is preliminary data.</text>
</comment>
<evidence type="ECO:0000313" key="7">
    <source>
        <dbReference type="EMBL" id="GGZ03112.1"/>
    </source>
</evidence>
<dbReference type="RefSeq" id="WP_189620818.1">
    <property type="nucleotide sequence ID" value="NZ_BMZA01000005.1"/>
</dbReference>
<evidence type="ECO:0000313" key="8">
    <source>
        <dbReference type="Proteomes" id="UP000648075"/>
    </source>
</evidence>
<feature type="transmembrane region" description="Helical" evidence="5">
    <location>
        <begin position="12"/>
        <end position="35"/>
    </location>
</feature>
<feature type="domain" description="NfeD-like C-terminal" evidence="6">
    <location>
        <begin position="92"/>
        <end position="146"/>
    </location>
</feature>
<dbReference type="InterPro" id="IPR052165">
    <property type="entry name" value="Membrane_assoc_protease"/>
</dbReference>
<evidence type="ECO:0000256" key="4">
    <source>
        <dbReference type="ARBA" id="ARBA00023136"/>
    </source>
</evidence>
<reference evidence="7" key="2">
    <citation type="submission" date="2020-09" db="EMBL/GenBank/DDBJ databases">
        <authorList>
            <person name="Sun Q."/>
            <person name="Kim S."/>
        </authorList>
    </citation>
    <scope>NUCLEOTIDE SEQUENCE</scope>
    <source>
        <strain evidence="7">KCTC 32255</strain>
    </source>
</reference>
<keyword evidence="4 5" id="KW-0472">Membrane</keyword>
<dbReference type="EMBL" id="BMZA01000005">
    <property type="protein sequence ID" value="GGZ03112.1"/>
    <property type="molecule type" value="Genomic_DNA"/>
</dbReference>
<keyword evidence="2 5" id="KW-0812">Transmembrane</keyword>
<evidence type="ECO:0000256" key="5">
    <source>
        <dbReference type="SAM" id="Phobius"/>
    </source>
</evidence>
<evidence type="ECO:0000256" key="3">
    <source>
        <dbReference type="ARBA" id="ARBA00022989"/>
    </source>
</evidence>
<proteinExistence type="predicted"/>
<dbReference type="PANTHER" id="PTHR33507">
    <property type="entry name" value="INNER MEMBRANE PROTEIN YBBJ"/>
    <property type="match status" value="1"/>
</dbReference>
<dbReference type="InterPro" id="IPR012340">
    <property type="entry name" value="NA-bd_OB-fold"/>
</dbReference>
<protein>
    <submittedName>
        <fullName evidence="7">Membrane protein</fullName>
    </submittedName>
</protein>
<organism evidence="7 8">
    <name type="scientific">Novosphingobium colocasiae</name>
    <dbReference type="NCBI Taxonomy" id="1256513"/>
    <lineage>
        <taxon>Bacteria</taxon>
        <taxon>Pseudomonadati</taxon>
        <taxon>Pseudomonadota</taxon>
        <taxon>Alphaproteobacteria</taxon>
        <taxon>Sphingomonadales</taxon>
        <taxon>Sphingomonadaceae</taxon>
        <taxon>Novosphingobium</taxon>
    </lineage>
</organism>
<keyword evidence="8" id="KW-1185">Reference proteome</keyword>
<dbReference type="GO" id="GO:0005886">
    <property type="term" value="C:plasma membrane"/>
    <property type="evidence" value="ECO:0007669"/>
    <property type="project" value="TreeGrafter"/>
</dbReference>
<dbReference type="InterPro" id="IPR002810">
    <property type="entry name" value="NfeD-like_C"/>
</dbReference>
<dbReference type="PANTHER" id="PTHR33507:SF3">
    <property type="entry name" value="INNER MEMBRANE PROTEIN YBBJ"/>
    <property type="match status" value="1"/>
</dbReference>
<evidence type="ECO:0000256" key="2">
    <source>
        <dbReference type="ARBA" id="ARBA00022692"/>
    </source>
</evidence>
<evidence type="ECO:0000259" key="6">
    <source>
        <dbReference type="Pfam" id="PF01957"/>
    </source>
</evidence>
<evidence type="ECO:0000256" key="1">
    <source>
        <dbReference type="ARBA" id="ARBA00004141"/>
    </source>
</evidence>
<dbReference type="Pfam" id="PF01957">
    <property type="entry name" value="NfeD"/>
    <property type="match status" value="1"/>
</dbReference>
<comment type="subcellular location">
    <subcellularLocation>
        <location evidence="1">Membrane</location>
        <topology evidence="1">Multi-pass membrane protein</topology>
    </subcellularLocation>
</comment>
<dbReference type="AlphaFoldDB" id="A0A918PEA4"/>